<sequence>MHDEMGRVASETEFLPCASCQSPQRPRTLQPSRQPSLHLQAQQQPEHAHIVSIVNRNMDHMPTFLAAGLRLDSGFAFGAAGSFLEAGFFAGAFFLGFSSGFSSASLPEPLTSSTSLLKSSPDSSSSFTAFFLGAARFLGAGFSLGAGAFLAGAFFLVSASEAPASSPSASAAAAFLPRGLAGAFFLGFSSSSPSSSTSASGSAAFCDNVQV</sequence>
<name>A0A4Y7T769_COPMI</name>
<feature type="transmembrane region" description="Helical" evidence="1">
    <location>
        <begin position="129"/>
        <end position="157"/>
    </location>
</feature>
<keyword evidence="3" id="KW-1185">Reference proteome</keyword>
<reference evidence="2 3" key="1">
    <citation type="journal article" date="2019" name="Nat. Ecol. Evol.">
        <title>Megaphylogeny resolves global patterns of mushroom evolution.</title>
        <authorList>
            <person name="Varga T."/>
            <person name="Krizsan K."/>
            <person name="Foldi C."/>
            <person name="Dima B."/>
            <person name="Sanchez-Garcia M."/>
            <person name="Sanchez-Ramirez S."/>
            <person name="Szollosi G.J."/>
            <person name="Szarkandi J.G."/>
            <person name="Papp V."/>
            <person name="Albert L."/>
            <person name="Andreopoulos W."/>
            <person name="Angelini C."/>
            <person name="Antonin V."/>
            <person name="Barry K.W."/>
            <person name="Bougher N.L."/>
            <person name="Buchanan P."/>
            <person name="Buyck B."/>
            <person name="Bense V."/>
            <person name="Catcheside P."/>
            <person name="Chovatia M."/>
            <person name="Cooper J."/>
            <person name="Damon W."/>
            <person name="Desjardin D."/>
            <person name="Finy P."/>
            <person name="Geml J."/>
            <person name="Haridas S."/>
            <person name="Hughes K."/>
            <person name="Justo A."/>
            <person name="Karasinski D."/>
            <person name="Kautmanova I."/>
            <person name="Kiss B."/>
            <person name="Kocsube S."/>
            <person name="Kotiranta H."/>
            <person name="LaButti K.M."/>
            <person name="Lechner B.E."/>
            <person name="Liimatainen K."/>
            <person name="Lipzen A."/>
            <person name="Lukacs Z."/>
            <person name="Mihaltcheva S."/>
            <person name="Morgado L.N."/>
            <person name="Niskanen T."/>
            <person name="Noordeloos M.E."/>
            <person name="Ohm R.A."/>
            <person name="Ortiz-Santana B."/>
            <person name="Ovrebo C."/>
            <person name="Racz N."/>
            <person name="Riley R."/>
            <person name="Savchenko A."/>
            <person name="Shiryaev A."/>
            <person name="Soop K."/>
            <person name="Spirin V."/>
            <person name="Szebenyi C."/>
            <person name="Tomsovsky M."/>
            <person name="Tulloss R.E."/>
            <person name="Uehling J."/>
            <person name="Grigoriev I.V."/>
            <person name="Vagvolgyi C."/>
            <person name="Papp T."/>
            <person name="Martin F.M."/>
            <person name="Miettinen O."/>
            <person name="Hibbett D.S."/>
            <person name="Nagy L.G."/>
        </authorList>
    </citation>
    <scope>NUCLEOTIDE SEQUENCE [LARGE SCALE GENOMIC DNA]</scope>
    <source>
        <strain evidence="2 3">FP101781</strain>
    </source>
</reference>
<organism evidence="2 3">
    <name type="scientific">Coprinellus micaceus</name>
    <name type="common">Glistening ink-cap mushroom</name>
    <name type="synonym">Coprinus micaceus</name>
    <dbReference type="NCBI Taxonomy" id="71717"/>
    <lineage>
        <taxon>Eukaryota</taxon>
        <taxon>Fungi</taxon>
        <taxon>Dikarya</taxon>
        <taxon>Basidiomycota</taxon>
        <taxon>Agaricomycotina</taxon>
        <taxon>Agaricomycetes</taxon>
        <taxon>Agaricomycetidae</taxon>
        <taxon>Agaricales</taxon>
        <taxon>Agaricineae</taxon>
        <taxon>Psathyrellaceae</taxon>
        <taxon>Coprinellus</taxon>
    </lineage>
</organism>
<dbReference type="EMBL" id="QPFP01000025">
    <property type="protein sequence ID" value="TEB29995.1"/>
    <property type="molecule type" value="Genomic_DNA"/>
</dbReference>
<keyword evidence="1" id="KW-0812">Transmembrane</keyword>
<protein>
    <submittedName>
        <fullName evidence="2">Uncharacterized protein</fullName>
    </submittedName>
</protein>
<evidence type="ECO:0000256" key="1">
    <source>
        <dbReference type="SAM" id="Phobius"/>
    </source>
</evidence>
<gene>
    <name evidence="2" type="ORF">FA13DRAFT_606387</name>
</gene>
<dbReference type="Proteomes" id="UP000298030">
    <property type="component" value="Unassembled WGS sequence"/>
</dbReference>
<comment type="caution">
    <text evidence="2">The sequence shown here is derived from an EMBL/GenBank/DDBJ whole genome shotgun (WGS) entry which is preliminary data.</text>
</comment>
<accession>A0A4Y7T769</accession>
<evidence type="ECO:0000313" key="3">
    <source>
        <dbReference type="Proteomes" id="UP000298030"/>
    </source>
</evidence>
<evidence type="ECO:0000313" key="2">
    <source>
        <dbReference type="EMBL" id="TEB29995.1"/>
    </source>
</evidence>
<keyword evidence="1" id="KW-1133">Transmembrane helix</keyword>
<feature type="transmembrane region" description="Helical" evidence="1">
    <location>
        <begin position="75"/>
        <end position="97"/>
    </location>
</feature>
<keyword evidence="1" id="KW-0472">Membrane</keyword>
<dbReference type="AlphaFoldDB" id="A0A4Y7T769"/>
<proteinExistence type="predicted"/>